<proteinExistence type="predicted"/>
<dbReference type="EMBL" id="VXIV02003420">
    <property type="protein sequence ID" value="KAF6017246.1"/>
    <property type="molecule type" value="Genomic_DNA"/>
</dbReference>
<accession>A0A7J7IUP6</accession>
<evidence type="ECO:0000256" key="1">
    <source>
        <dbReference type="SAM" id="MobiDB-lite"/>
    </source>
</evidence>
<feature type="compositionally biased region" description="Low complexity" evidence="1">
    <location>
        <begin position="166"/>
        <end position="185"/>
    </location>
</feature>
<dbReference type="PANTHER" id="PTHR14917:SF4">
    <property type="entry name" value="SPERMATOGENESIS-ASSOCIATED 7"/>
    <property type="match status" value="1"/>
</dbReference>
<gene>
    <name evidence="2" type="ORF">EB796_024455</name>
</gene>
<feature type="region of interest" description="Disordered" evidence="1">
    <location>
        <begin position="162"/>
        <end position="189"/>
    </location>
</feature>
<sequence>MIVPIEEELSYLDFIGEVTNDVLTRGIFTNRVLCNVFEEHIQKNKGRLDEDRMRSMLDNLREDLGISAHESYREDPEDVGMGSKRPKVRSSSKTTGYTGDSSQFRNIKAGSLSADRHGAGLLDGNHWTGTTDSRDYYDKSPALNKNQSANPMEAQSLTDIAEVSEKSPSVSSLVSKAASSKGSKASGKDTKAMDDALVDLLGLGDTKDLQANEDAVFSSKVGMETMSVKSELSSHPSEKVSTKASADPLANYAETLAQRDHSDKVSVHSAASKSSRTSALKDSAGSKPLPRQAAYSSSSRQTSVNSRKDSLADETTPTPSPRYSSKRSEASVDREVVSKQSPASSQRSTRSVYKSKQRGFPGSDSHNDGDTDDKAKSTSRQTSLEDEEGREDLESNIEFGKTTMFAKTKNLDMTYKALSQVSGDLENDSDNYSDKYSDEELACCHNFLCSSIL</sequence>
<dbReference type="AlphaFoldDB" id="A0A7J7IUP6"/>
<reference evidence="2" key="1">
    <citation type="submission" date="2020-06" db="EMBL/GenBank/DDBJ databases">
        <title>Draft genome of Bugula neritina, a colonial animal packing powerful symbionts and potential medicines.</title>
        <authorList>
            <person name="Rayko M."/>
        </authorList>
    </citation>
    <scope>NUCLEOTIDE SEQUENCE [LARGE SCALE GENOMIC DNA]</scope>
    <source>
        <strain evidence="2">Kwan_BN1</strain>
    </source>
</reference>
<evidence type="ECO:0000313" key="3">
    <source>
        <dbReference type="Proteomes" id="UP000593567"/>
    </source>
</evidence>
<feature type="compositionally biased region" description="Polar residues" evidence="1">
    <location>
        <begin position="313"/>
        <end position="323"/>
    </location>
</feature>
<dbReference type="OrthoDB" id="6263678at2759"/>
<feature type="compositionally biased region" description="Low complexity" evidence="1">
    <location>
        <begin position="296"/>
        <end position="305"/>
    </location>
</feature>
<feature type="region of interest" description="Disordered" evidence="1">
    <location>
        <begin position="68"/>
        <end position="104"/>
    </location>
</feature>
<dbReference type="GO" id="GO:0036064">
    <property type="term" value="C:ciliary basal body"/>
    <property type="evidence" value="ECO:0007669"/>
    <property type="project" value="TreeGrafter"/>
</dbReference>
<organism evidence="2 3">
    <name type="scientific">Bugula neritina</name>
    <name type="common">Brown bryozoan</name>
    <name type="synonym">Sertularia neritina</name>
    <dbReference type="NCBI Taxonomy" id="10212"/>
    <lineage>
        <taxon>Eukaryota</taxon>
        <taxon>Metazoa</taxon>
        <taxon>Spiralia</taxon>
        <taxon>Lophotrochozoa</taxon>
        <taxon>Bryozoa</taxon>
        <taxon>Gymnolaemata</taxon>
        <taxon>Cheilostomatida</taxon>
        <taxon>Flustrina</taxon>
        <taxon>Buguloidea</taxon>
        <taxon>Bugulidae</taxon>
        <taxon>Bugula</taxon>
    </lineage>
</organism>
<feature type="compositionally biased region" description="Polar residues" evidence="1">
    <location>
        <begin position="338"/>
        <end position="354"/>
    </location>
</feature>
<dbReference type="Proteomes" id="UP000593567">
    <property type="component" value="Unassembled WGS sequence"/>
</dbReference>
<keyword evidence="3" id="KW-1185">Reference proteome</keyword>
<name>A0A7J7IUP6_BUGNE</name>
<feature type="compositionally biased region" description="Basic and acidic residues" evidence="1">
    <location>
        <begin position="365"/>
        <end position="376"/>
    </location>
</feature>
<feature type="compositionally biased region" description="Polar residues" evidence="1">
    <location>
        <begin position="91"/>
        <end position="104"/>
    </location>
</feature>
<dbReference type="GO" id="GO:0005930">
    <property type="term" value="C:axoneme"/>
    <property type="evidence" value="ECO:0007669"/>
    <property type="project" value="TreeGrafter"/>
</dbReference>
<evidence type="ECO:0000313" key="2">
    <source>
        <dbReference type="EMBL" id="KAF6017246.1"/>
    </source>
</evidence>
<comment type="caution">
    <text evidence="2">The sequence shown here is derived from an EMBL/GenBank/DDBJ whole genome shotgun (WGS) entry which is preliminary data.</text>
</comment>
<dbReference type="Pfam" id="PF15244">
    <property type="entry name" value="HSD3"/>
    <property type="match status" value="1"/>
</dbReference>
<feature type="region of interest" description="Disordered" evidence="1">
    <location>
        <begin position="257"/>
        <end position="392"/>
    </location>
</feature>
<evidence type="ECO:0008006" key="4">
    <source>
        <dbReference type="Google" id="ProtNLM"/>
    </source>
</evidence>
<dbReference type="PANTHER" id="PTHR14917">
    <property type="entry name" value="SPERMATOGENESIS-ASSOCIATED PROTEIN 7"/>
    <property type="match status" value="1"/>
</dbReference>
<feature type="compositionally biased region" description="Basic and acidic residues" evidence="1">
    <location>
        <begin position="257"/>
        <end position="266"/>
    </location>
</feature>
<protein>
    <recommendedName>
        <fullName evidence="4">SPATA7</fullName>
    </recommendedName>
</protein>
<feature type="compositionally biased region" description="Basic and acidic residues" evidence="1">
    <location>
        <begin position="326"/>
        <end position="337"/>
    </location>
</feature>
<dbReference type="InterPro" id="IPR029357">
    <property type="entry name" value="SPATA7"/>
</dbReference>
<dbReference type="GO" id="GO:0000226">
    <property type="term" value="P:microtubule cytoskeleton organization"/>
    <property type="evidence" value="ECO:0007669"/>
    <property type="project" value="TreeGrafter"/>
</dbReference>